<organism evidence="1 2">
    <name type="scientific">Nepenthes gracilis</name>
    <name type="common">Slender pitcher plant</name>
    <dbReference type="NCBI Taxonomy" id="150966"/>
    <lineage>
        <taxon>Eukaryota</taxon>
        <taxon>Viridiplantae</taxon>
        <taxon>Streptophyta</taxon>
        <taxon>Embryophyta</taxon>
        <taxon>Tracheophyta</taxon>
        <taxon>Spermatophyta</taxon>
        <taxon>Magnoliopsida</taxon>
        <taxon>eudicotyledons</taxon>
        <taxon>Gunneridae</taxon>
        <taxon>Pentapetalae</taxon>
        <taxon>Caryophyllales</taxon>
        <taxon>Nepenthaceae</taxon>
        <taxon>Nepenthes</taxon>
    </lineage>
</organism>
<reference evidence="1" key="1">
    <citation type="submission" date="2023-05" db="EMBL/GenBank/DDBJ databases">
        <title>Nepenthes gracilis genome sequencing.</title>
        <authorList>
            <person name="Fukushima K."/>
        </authorList>
    </citation>
    <scope>NUCLEOTIDE SEQUENCE</scope>
    <source>
        <strain evidence="1">SING2019-196</strain>
    </source>
</reference>
<comment type="caution">
    <text evidence="1">The sequence shown here is derived from an EMBL/GenBank/DDBJ whole genome shotgun (WGS) entry which is preliminary data.</text>
</comment>
<dbReference type="Gene3D" id="3.30.470.20">
    <property type="entry name" value="ATP-grasp fold, B domain"/>
    <property type="match status" value="1"/>
</dbReference>
<dbReference type="Proteomes" id="UP001279734">
    <property type="component" value="Unassembled WGS sequence"/>
</dbReference>
<dbReference type="EMBL" id="BSYO01000013">
    <property type="protein sequence ID" value="GMH14178.1"/>
    <property type="molecule type" value="Genomic_DNA"/>
</dbReference>
<dbReference type="AlphaFoldDB" id="A0AAD3SLZ2"/>
<proteinExistence type="predicted"/>
<keyword evidence="2" id="KW-1185">Reference proteome</keyword>
<name>A0AAD3SLZ2_NEPGR</name>
<protein>
    <submittedName>
        <fullName evidence="1">Uncharacterized protein</fullName>
    </submittedName>
</protein>
<evidence type="ECO:0000313" key="2">
    <source>
        <dbReference type="Proteomes" id="UP001279734"/>
    </source>
</evidence>
<evidence type="ECO:0000313" key="1">
    <source>
        <dbReference type="EMBL" id="GMH14178.1"/>
    </source>
</evidence>
<sequence>MHFEQDSLLSRVLQSVSNVILSCSAKASFQQAVSMKGASNVIENIRDGASLLFQRLGLSDFAPIDDINLISGMEQTSFLFQQVSKVGFLH</sequence>
<accession>A0AAD3SLZ2</accession>
<gene>
    <name evidence="1" type="ORF">Nepgr_016019</name>
</gene>